<accession>A0A1D2VIT0</accession>
<gene>
    <name evidence="2" type="ORF">ASCRUDRAFT_75526</name>
</gene>
<reference evidence="3" key="1">
    <citation type="submission" date="2016-05" db="EMBL/GenBank/DDBJ databases">
        <title>Comparative genomics of biotechnologically important yeasts.</title>
        <authorList>
            <consortium name="DOE Joint Genome Institute"/>
            <person name="Riley R."/>
            <person name="Haridas S."/>
            <person name="Wolfe K.H."/>
            <person name="Lopes M.R."/>
            <person name="Hittinger C.T."/>
            <person name="Goker M."/>
            <person name="Salamov A."/>
            <person name="Wisecaver J."/>
            <person name="Long T.M."/>
            <person name="Aerts A.L."/>
            <person name="Barry K."/>
            <person name="Choi C."/>
            <person name="Clum A."/>
            <person name="Coughlan A.Y."/>
            <person name="Deshpande S."/>
            <person name="Douglass A.P."/>
            <person name="Hanson S.J."/>
            <person name="Klenk H.-P."/>
            <person name="Labutti K."/>
            <person name="Lapidus A."/>
            <person name="Lindquist E."/>
            <person name="Lipzen A."/>
            <person name="Meier-Kolthoff J.P."/>
            <person name="Ohm R.A."/>
            <person name="Otillar R.P."/>
            <person name="Pangilinan J."/>
            <person name="Peng Y."/>
            <person name="Rokas A."/>
            <person name="Rosa C.A."/>
            <person name="Scheuner C."/>
            <person name="Sibirny A.A."/>
            <person name="Slot J.C."/>
            <person name="Stielow J.B."/>
            <person name="Sun H."/>
            <person name="Kurtzman C.P."/>
            <person name="Blackwell M."/>
            <person name="Grigoriev I.V."/>
            <person name="Jeffries T.W."/>
        </authorList>
    </citation>
    <scope>NUCLEOTIDE SEQUENCE [LARGE SCALE GENOMIC DNA]</scope>
    <source>
        <strain evidence="3">DSM 1968</strain>
    </source>
</reference>
<sequence>MALLNEETTEEAVSEICAEENSSKTSNTSFFENAPKKLQKSVSSNSLLLHSNTQLNSSSLIFSQSTHSKSAHSPNSAESPNSPTLSSVSSISPISLTSSYTSYFSDSSQMSFPSLIHNIQFQSLKSNKLLFDIYSDPNSDIIFNKHPPIVHENSNESLSDSNKENINLGKRNKITKKLNKKTSKRRLPLADLSIKLFPGFIELY</sequence>
<dbReference type="Proteomes" id="UP000095038">
    <property type="component" value="Unassembled WGS sequence"/>
</dbReference>
<organism evidence="2 3">
    <name type="scientific">Ascoidea rubescens DSM 1968</name>
    <dbReference type="NCBI Taxonomy" id="1344418"/>
    <lineage>
        <taxon>Eukaryota</taxon>
        <taxon>Fungi</taxon>
        <taxon>Dikarya</taxon>
        <taxon>Ascomycota</taxon>
        <taxon>Saccharomycotina</taxon>
        <taxon>Saccharomycetes</taxon>
        <taxon>Ascoideaceae</taxon>
        <taxon>Ascoidea</taxon>
    </lineage>
</organism>
<evidence type="ECO:0000313" key="3">
    <source>
        <dbReference type="Proteomes" id="UP000095038"/>
    </source>
</evidence>
<feature type="region of interest" description="Disordered" evidence="1">
    <location>
        <begin position="1"/>
        <end position="30"/>
    </location>
</feature>
<keyword evidence="3" id="KW-1185">Reference proteome</keyword>
<dbReference type="RefSeq" id="XP_020047835.1">
    <property type="nucleotide sequence ID" value="XM_020193101.1"/>
</dbReference>
<proteinExistence type="predicted"/>
<evidence type="ECO:0000256" key="1">
    <source>
        <dbReference type="SAM" id="MobiDB-lite"/>
    </source>
</evidence>
<feature type="compositionally biased region" description="Polar residues" evidence="1">
    <location>
        <begin position="66"/>
        <end position="78"/>
    </location>
</feature>
<feature type="compositionally biased region" description="Low complexity" evidence="1">
    <location>
        <begin position="79"/>
        <end position="88"/>
    </location>
</feature>
<dbReference type="EMBL" id="KV454479">
    <property type="protein sequence ID" value="ODV61528.1"/>
    <property type="molecule type" value="Genomic_DNA"/>
</dbReference>
<name>A0A1D2VIT0_9ASCO</name>
<evidence type="ECO:0000313" key="2">
    <source>
        <dbReference type="EMBL" id="ODV61528.1"/>
    </source>
</evidence>
<feature type="region of interest" description="Disordered" evidence="1">
    <location>
        <begin position="66"/>
        <end position="88"/>
    </location>
</feature>
<dbReference type="GeneID" id="30966737"/>
<protein>
    <submittedName>
        <fullName evidence="2">Uncharacterized protein</fullName>
    </submittedName>
</protein>
<dbReference type="AlphaFoldDB" id="A0A1D2VIT0"/>
<dbReference type="InParanoid" id="A0A1D2VIT0"/>